<gene>
    <name evidence="2" type="ORF">RI108_14205</name>
</gene>
<feature type="region of interest" description="Disordered" evidence="1">
    <location>
        <begin position="1"/>
        <end position="51"/>
    </location>
</feature>
<dbReference type="Proteomes" id="UP001258207">
    <property type="component" value="Chromosome"/>
</dbReference>
<evidence type="ECO:0000313" key="2">
    <source>
        <dbReference type="EMBL" id="WNC08458.1"/>
    </source>
</evidence>
<dbReference type="RefSeq" id="WP_167375915.1">
    <property type="nucleotide sequence ID" value="NZ_CP134081.1"/>
</dbReference>
<dbReference type="AlphaFoldDB" id="A0AAJ6MSB2"/>
<dbReference type="EMBL" id="CP134081">
    <property type="protein sequence ID" value="WNC08458.1"/>
    <property type="molecule type" value="Genomic_DNA"/>
</dbReference>
<sequence>MTPETEGKEEKGPNGVPFINDPGSEDPGSVTTEDATVPLQEEDDEDDESYQ</sequence>
<accession>A0AAJ6MSB2</accession>
<name>A0AAJ6MSB2_9PSED</name>
<reference evidence="2" key="1">
    <citation type="submission" date="2023-09" db="EMBL/GenBank/DDBJ databases">
        <title>First report of Pseudomonas coleopterorum DJ13 causing leaf spot on Rhododendron pulchrum Sweet in China.</title>
        <authorList>
            <person name="Zhang Y."/>
        </authorList>
    </citation>
    <scope>NUCLEOTIDE SEQUENCE</scope>
    <source>
        <strain evidence="2">DJ13</strain>
    </source>
</reference>
<protein>
    <submittedName>
        <fullName evidence="2">Uncharacterized protein</fullName>
    </submittedName>
</protein>
<organism evidence="2 3">
    <name type="scientific">Pseudomonas coleopterorum</name>
    <dbReference type="NCBI Taxonomy" id="1605838"/>
    <lineage>
        <taxon>Bacteria</taxon>
        <taxon>Pseudomonadati</taxon>
        <taxon>Pseudomonadota</taxon>
        <taxon>Gammaproteobacteria</taxon>
        <taxon>Pseudomonadales</taxon>
        <taxon>Pseudomonadaceae</taxon>
        <taxon>Pseudomonas</taxon>
    </lineage>
</organism>
<feature type="compositionally biased region" description="Acidic residues" evidence="1">
    <location>
        <begin position="40"/>
        <end position="51"/>
    </location>
</feature>
<proteinExistence type="predicted"/>
<feature type="compositionally biased region" description="Basic and acidic residues" evidence="1">
    <location>
        <begin position="1"/>
        <end position="12"/>
    </location>
</feature>
<evidence type="ECO:0000256" key="1">
    <source>
        <dbReference type="SAM" id="MobiDB-lite"/>
    </source>
</evidence>
<evidence type="ECO:0000313" key="3">
    <source>
        <dbReference type="Proteomes" id="UP001258207"/>
    </source>
</evidence>